<dbReference type="Pfam" id="PF00317">
    <property type="entry name" value="Ribonuc_red_lgN"/>
    <property type="match status" value="1"/>
</dbReference>
<dbReference type="GO" id="GO:0005971">
    <property type="term" value="C:ribonucleoside-diphosphate reductase complex"/>
    <property type="evidence" value="ECO:0007669"/>
    <property type="project" value="TreeGrafter"/>
</dbReference>
<dbReference type="EMBL" id="QOVW01000076">
    <property type="protein sequence ID" value="RDB35748.1"/>
    <property type="molecule type" value="Genomic_DNA"/>
</dbReference>
<dbReference type="PANTHER" id="PTHR11573:SF6">
    <property type="entry name" value="RIBONUCLEOSIDE-DIPHOSPHATE REDUCTASE LARGE SUBUNIT"/>
    <property type="match status" value="1"/>
</dbReference>
<protein>
    <recommendedName>
        <fullName evidence="8">Ribonucleoside-diphosphate reductase</fullName>
        <ecNumber evidence="8">1.17.4.1</ecNumber>
    </recommendedName>
</protein>
<evidence type="ECO:0000313" key="10">
    <source>
        <dbReference type="EMBL" id="RDB35748.1"/>
    </source>
</evidence>
<accession>A0A369KPJ0</accession>
<dbReference type="GO" id="GO:0004748">
    <property type="term" value="F:ribonucleoside-diphosphate reductase activity, thioredoxin disulfide as acceptor"/>
    <property type="evidence" value="ECO:0007669"/>
    <property type="project" value="UniProtKB-EC"/>
</dbReference>
<dbReference type="Gene3D" id="3.20.70.20">
    <property type="match status" value="1"/>
</dbReference>
<dbReference type="InterPro" id="IPR013509">
    <property type="entry name" value="RNR_lsu_N"/>
</dbReference>
<name>A0A369KPJ0_9BACT</name>
<keyword evidence="11" id="KW-1185">Reference proteome</keyword>
<evidence type="ECO:0000256" key="6">
    <source>
        <dbReference type="ARBA" id="ARBA00024942"/>
    </source>
</evidence>
<evidence type="ECO:0000256" key="7">
    <source>
        <dbReference type="ARBA" id="ARBA00047754"/>
    </source>
</evidence>
<dbReference type="GO" id="GO:0009263">
    <property type="term" value="P:deoxyribonucleotide biosynthetic process"/>
    <property type="evidence" value="ECO:0007669"/>
    <property type="project" value="UniProtKB-KW"/>
</dbReference>
<dbReference type="Pfam" id="PF02867">
    <property type="entry name" value="Ribonuc_red_lgC"/>
    <property type="match status" value="1"/>
</dbReference>
<gene>
    <name evidence="10" type="ORF">DCC88_08595</name>
</gene>
<evidence type="ECO:0000256" key="2">
    <source>
        <dbReference type="ARBA" id="ARBA00022741"/>
    </source>
</evidence>
<dbReference type="SUPFAM" id="SSF48168">
    <property type="entry name" value="R1 subunit of ribonucleotide reductase, N-terminal domain"/>
    <property type="match status" value="1"/>
</dbReference>
<dbReference type="InterPro" id="IPR013346">
    <property type="entry name" value="NrdE_NrdA_C"/>
</dbReference>
<evidence type="ECO:0000256" key="8">
    <source>
        <dbReference type="RuleBase" id="RU003410"/>
    </source>
</evidence>
<sequence length="793" mass="89719">MATSSYRPYHPKVNFSDLNLSNVNFSASLQNIILDVRPLIELGREYSYVAASVLSEQLRLEVFSTIGLKTDISSLPEQQKQYPTLADYVHYGTENGQLSRRLRELDLVYLNSCIRHERNYLFDYLGAHTLYDRYLLHKKGMRYETFQHFWMRIAMGVALAEGNAQKATQRAAEFYDVISQMLYVPSTPTLFNSGTNHSQMSSCFLTTTQDDLLDIYRQYSDNAMLSKYAGGLGNDWTNIRASGSWIKGTNGRSQGVIPFIKVQDSSTIAVNQGGKRKGAVCAYLEAWHLDIEDFLELRKNTGDERRRTHDMNTASWIPDLFLERVENNADWTLFCPSEVSNLHDAYGIKFKHLYEEYEKKAALGHMQNYKKVSAVQLWRKILTMIFETGHPWVTFKDPCNLRSSQRHVGVVHSSNLCTEITLNTNSEETAVCNLGSINLKAVFQSENPAKTLAHAVKVGMRMLDNVITENFYPIASAATANHRHRPVGLGFMGFQNVLYMKKIPYSKPEALWLSEKIAEFISYHAVKASAELAKERGSYSTFLGSTWSKGQVPKDTITELGAHVLLPTIPSEFIDSKGQSQSCEKLLAADGFNFDLNWDELRTMVANGMRNSLCLAIAPTATISNISNCTQSIEPTYKNLYVKSNMGGDYTIINEYLIDDLKALGLWNAELARELKRYDGSLEPLNLPLEIKELYKTAFDIDPEQLIRCAAVRQVHIDQAQSLNLYMSAPSGRKIDEMYRYAWHCGLKTTYYLRTIAATSVEKSSLSSKKRNVTLSSEIKACSIDNPECESCQ</sequence>
<dbReference type="PROSITE" id="PS00089">
    <property type="entry name" value="RIBORED_LARGE"/>
    <property type="match status" value="1"/>
</dbReference>
<feature type="domain" description="Ribonucleotide reductase large subunit" evidence="9">
    <location>
        <begin position="598"/>
        <end position="619"/>
    </location>
</feature>
<dbReference type="UniPathway" id="UPA00326"/>
<keyword evidence="2" id="KW-0547">Nucleotide-binding</keyword>
<dbReference type="PRINTS" id="PR01183">
    <property type="entry name" value="RIBORDTASEM1"/>
</dbReference>
<dbReference type="FunFam" id="3.20.70.20:FF:000009">
    <property type="entry name" value="Ribonucleoside-diphosphate reductase"/>
    <property type="match status" value="1"/>
</dbReference>
<comment type="catalytic activity">
    <reaction evidence="7 8">
        <text>a 2'-deoxyribonucleoside 5'-diphosphate + [thioredoxin]-disulfide + H2O = a ribonucleoside 5'-diphosphate + [thioredoxin]-dithiol</text>
        <dbReference type="Rhea" id="RHEA:23252"/>
        <dbReference type="Rhea" id="RHEA-COMP:10698"/>
        <dbReference type="Rhea" id="RHEA-COMP:10700"/>
        <dbReference type="ChEBI" id="CHEBI:15377"/>
        <dbReference type="ChEBI" id="CHEBI:29950"/>
        <dbReference type="ChEBI" id="CHEBI:50058"/>
        <dbReference type="ChEBI" id="CHEBI:57930"/>
        <dbReference type="ChEBI" id="CHEBI:73316"/>
        <dbReference type="EC" id="1.17.4.1"/>
    </reaction>
</comment>
<dbReference type="InterPro" id="IPR039718">
    <property type="entry name" value="Rrm1"/>
</dbReference>
<proteinExistence type="inferred from homology"/>
<evidence type="ECO:0000256" key="5">
    <source>
        <dbReference type="ARBA" id="ARBA00023116"/>
    </source>
</evidence>
<comment type="function">
    <text evidence="6 8">Provides the precursors necessary for DNA synthesis. Catalyzes the biosynthesis of deoxyribonucleotides from the corresponding ribonucleotides.</text>
</comment>
<evidence type="ECO:0000313" key="11">
    <source>
        <dbReference type="Proteomes" id="UP000253934"/>
    </source>
</evidence>
<keyword evidence="3" id="KW-0067">ATP-binding</keyword>
<dbReference type="EC" id="1.17.4.1" evidence="8"/>
<reference evidence="10" key="1">
    <citation type="submission" date="2018-04" db="EMBL/GenBank/DDBJ databases">
        <title>Draft genome sequence of the Candidatus Spirobacillus cienkowskii, a pathogen of freshwater Daphnia species, reconstructed from hemolymph metagenomic reads.</title>
        <authorList>
            <person name="Bresciani L."/>
            <person name="Lemos L.N."/>
            <person name="Wale N."/>
            <person name="Lin J.Y."/>
            <person name="Fernandes G.R."/>
            <person name="Duffy M.A."/>
            <person name="Rodrigues J.M."/>
        </authorList>
    </citation>
    <scope>NUCLEOTIDE SEQUENCE [LARGE SCALE GENOMIC DNA]</scope>
    <source>
        <strain evidence="10">Binning01</strain>
    </source>
</reference>
<keyword evidence="4 8" id="KW-0560">Oxidoreductase</keyword>
<dbReference type="InterPro" id="IPR000788">
    <property type="entry name" value="RNR_lg_C"/>
</dbReference>
<dbReference type="AlphaFoldDB" id="A0A369KPJ0"/>
<comment type="caution">
    <text evidence="10">The sequence shown here is derived from an EMBL/GenBank/DDBJ whole genome shotgun (WGS) entry which is preliminary data.</text>
</comment>
<dbReference type="InterPro" id="IPR008926">
    <property type="entry name" value="RNR_R1-su_N"/>
</dbReference>
<evidence type="ECO:0000259" key="9">
    <source>
        <dbReference type="PROSITE" id="PS00089"/>
    </source>
</evidence>
<dbReference type="CDD" id="cd01679">
    <property type="entry name" value="RNR_I"/>
    <property type="match status" value="1"/>
</dbReference>
<dbReference type="PANTHER" id="PTHR11573">
    <property type="entry name" value="RIBONUCLEOSIDE-DIPHOSPHATE REDUCTASE LARGE CHAIN"/>
    <property type="match status" value="1"/>
</dbReference>
<dbReference type="SUPFAM" id="SSF51998">
    <property type="entry name" value="PFL-like glycyl radical enzymes"/>
    <property type="match status" value="1"/>
</dbReference>
<evidence type="ECO:0000256" key="1">
    <source>
        <dbReference type="ARBA" id="ARBA00010406"/>
    </source>
</evidence>
<comment type="similarity">
    <text evidence="1 8">Belongs to the ribonucleoside diphosphate reductase large chain family.</text>
</comment>
<evidence type="ECO:0000256" key="4">
    <source>
        <dbReference type="ARBA" id="ARBA00023002"/>
    </source>
</evidence>
<dbReference type="GO" id="GO:0005524">
    <property type="term" value="F:ATP binding"/>
    <property type="evidence" value="ECO:0007669"/>
    <property type="project" value="UniProtKB-KW"/>
</dbReference>
<dbReference type="NCBIfam" id="TIGR02506">
    <property type="entry name" value="NrdE_NrdA"/>
    <property type="match status" value="1"/>
</dbReference>
<dbReference type="Proteomes" id="UP000253934">
    <property type="component" value="Unassembled WGS sequence"/>
</dbReference>
<organism evidence="10 11">
    <name type="scientific">Spirobacillus cienkowskii</name>
    <dbReference type="NCBI Taxonomy" id="495820"/>
    <lineage>
        <taxon>Bacteria</taxon>
        <taxon>Pseudomonadati</taxon>
        <taxon>Bdellovibrionota</taxon>
        <taxon>Oligoflexia</taxon>
        <taxon>Silvanigrellales</taxon>
        <taxon>Spirobacillus</taxon>
    </lineage>
</organism>
<keyword evidence="5 8" id="KW-0215">Deoxyribonucleotide synthesis</keyword>
<dbReference type="NCBIfam" id="NF005544">
    <property type="entry name" value="PRK07207.1"/>
    <property type="match status" value="1"/>
</dbReference>
<evidence type="ECO:0000256" key="3">
    <source>
        <dbReference type="ARBA" id="ARBA00022840"/>
    </source>
</evidence>